<evidence type="ECO:0000256" key="1">
    <source>
        <dbReference type="ARBA" id="ARBA00023015"/>
    </source>
</evidence>
<dbReference type="GO" id="GO:0003700">
    <property type="term" value="F:DNA-binding transcription factor activity"/>
    <property type="evidence" value="ECO:0007669"/>
    <property type="project" value="InterPro"/>
</dbReference>
<evidence type="ECO:0000256" key="2">
    <source>
        <dbReference type="ARBA" id="ARBA00023125"/>
    </source>
</evidence>
<keyword evidence="3" id="KW-0804">Transcription</keyword>
<sequence length="300" mass="34188">MHQFLVWKEFSVYSGPSFSTTRHSHFFVQLCIANEGEFRLRGKNGKWRSYRAALVPSGVSHETEKSNHDFTIVLLDPLAFQTEILSQRNSTGGEPAIDVSDRFSAKDIQFILSIFGNVSKDSRKKFTDFFESKFSIRERDSELPTGNPRTTTFNGESNIDSPSAKGSNSVWFAQKEPNIPIDPRILECMEILSSASDSTESMKKDISLIELASRVKLSAGRFRHLFREETNITFSGYKLWLKTRRAILSLAKNPELIAAAYEGGFSDQAHFSRIFRRSFGMSPSDFAKNQDRFRVRFFLS</sequence>
<dbReference type="SUPFAM" id="SSF46689">
    <property type="entry name" value="Homeodomain-like"/>
    <property type="match status" value="1"/>
</dbReference>
<dbReference type="Gene3D" id="1.10.10.60">
    <property type="entry name" value="Homeodomain-like"/>
    <property type="match status" value="2"/>
</dbReference>
<keyword evidence="1" id="KW-0805">Transcription regulation</keyword>
<evidence type="ECO:0000256" key="3">
    <source>
        <dbReference type="ARBA" id="ARBA00023163"/>
    </source>
</evidence>
<dbReference type="PROSITE" id="PS01124">
    <property type="entry name" value="HTH_ARAC_FAMILY_2"/>
    <property type="match status" value="1"/>
</dbReference>
<feature type="domain" description="HTH araC/xylS-type" evidence="5">
    <location>
        <begin position="200"/>
        <end position="289"/>
    </location>
</feature>
<dbReference type="EMBL" id="RQGM01000044">
    <property type="protein sequence ID" value="TGL83813.1"/>
    <property type="molecule type" value="Genomic_DNA"/>
</dbReference>
<evidence type="ECO:0000313" key="6">
    <source>
        <dbReference type="EMBL" id="TGL83813.1"/>
    </source>
</evidence>
<comment type="caution">
    <text evidence="6">The sequence shown here is derived from an EMBL/GenBank/DDBJ whole genome shotgun (WGS) entry which is preliminary data.</text>
</comment>
<gene>
    <name evidence="6" type="ORF">EHQ83_12095</name>
</gene>
<dbReference type="RefSeq" id="WP_135574548.1">
    <property type="nucleotide sequence ID" value="NZ_RQGK01000010.1"/>
</dbReference>
<evidence type="ECO:0000259" key="5">
    <source>
        <dbReference type="PROSITE" id="PS01124"/>
    </source>
</evidence>
<organism evidence="6 7">
    <name type="scientific">Leptospira yasudae</name>
    <dbReference type="NCBI Taxonomy" id="2202201"/>
    <lineage>
        <taxon>Bacteria</taxon>
        <taxon>Pseudomonadati</taxon>
        <taxon>Spirochaetota</taxon>
        <taxon>Spirochaetia</taxon>
        <taxon>Leptospirales</taxon>
        <taxon>Leptospiraceae</taxon>
        <taxon>Leptospira</taxon>
    </lineage>
</organism>
<proteinExistence type="predicted"/>
<feature type="region of interest" description="Disordered" evidence="4">
    <location>
        <begin position="140"/>
        <end position="162"/>
    </location>
</feature>
<dbReference type="PANTHER" id="PTHR46796:SF6">
    <property type="entry name" value="ARAC SUBFAMILY"/>
    <property type="match status" value="1"/>
</dbReference>
<protein>
    <submittedName>
        <fullName evidence="6">AraC family transcriptional regulator</fullName>
    </submittedName>
</protein>
<dbReference type="SMART" id="SM00342">
    <property type="entry name" value="HTH_ARAC"/>
    <property type="match status" value="1"/>
</dbReference>
<feature type="compositionally biased region" description="Polar residues" evidence="4">
    <location>
        <begin position="147"/>
        <end position="162"/>
    </location>
</feature>
<dbReference type="InterPro" id="IPR050204">
    <property type="entry name" value="AraC_XylS_family_regulators"/>
</dbReference>
<dbReference type="InterPro" id="IPR020449">
    <property type="entry name" value="Tscrpt_reg_AraC-type_HTH"/>
</dbReference>
<accession>A0A6N4R2D9</accession>
<name>A0A6N4R2D9_9LEPT</name>
<dbReference type="PRINTS" id="PR00032">
    <property type="entry name" value="HTHARAC"/>
</dbReference>
<dbReference type="Pfam" id="PF12833">
    <property type="entry name" value="HTH_18"/>
    <property type="match status" value="1"/>
</dbReference>
<evidence type="ECO:0000313" key="7">
    <source>
        <dbReference type="Proteomes" id="UP000297613"/>
    </source>
</evidence>
<keyword evidence="2" id="KW-0238">DNA-binding</keyword>
<dbReference type="PANTHER" id="PTHR46796">
    <property type="entry name" value="HTH-TYPE TRANSCRIPTIONAL ACTIVATOR RHAS-RELATED"/>
    <property type="match status" value="1"/>
</dbReference>
<dbReference type="InterPro" id="IPR009057">
    <property type="entry name" value="Homeodomain-like_sf"/>
</dbReference>
<dbReference type="GO" id="GO:0043565">
    <property type="term" value="F:sequence-specific DNA binding"/>
    <property type="evidence" value="ECO:0007669"/>
    <property type="project" value="InterPro"/>
</dbReference>
<reference evidence="6 7" key="1">
    <citation type="journal article" date="2019" name="PLoS Negl. Trop. Dis.">
        <title>Revisiting the worldwide diversity of Leptospira species in the environment.</title>
        <authorList>
            <person name="Vincent A.T."/>
            <person name="Schiettekatte O."/>
            <person name="Bourhy P."/>
            <person name="Veyrier F.J."/>
            <person name="Picardeau M."/>
        </authorList>
    </citation>
    <scope>NUCLEOTIDE SEQUENCE [LARGE SCALE GENOMIC DNA]</scope>
    <source>
        <strain evidence="6 7">201702445</strain>
    </source>
</reference>
<dbReference type="Proteomes" id="UP000297613">
    <property type="component" value="Unassembled WGS sequence"/>
</dbReference>
<dbReference type="AlphaFoldDB" id="A0A6N4R2D9"/>
<dbReference type="InterPro" id="IPR018060">
    <property type="entry name" value="HTH_AraC"/>
</dbReference>
<evidence type="ECO:0000256" key="4">
    <source>
        <dbReference type="SAM" id="MobiDB-lite"/>
    </source>
</evidence>